<evidence type="ECO:0000313" key="5">
    <source>
        <dbReference type="EMBL" id="SDZ81234.1"/>
    </source>
</evidence>
<dbReference type="PIRSF" id="PIRSF006707">
    <property type="entry name" value="MJ1563"/>
    <property type="match status" value="1"/>
</dbReference>
<dbReference type="EMBL" id="FNQR01000001">
    <property type="protein sequence ID" value="SDZ81234.1"/>
    <property type="molecule type" value="Genomic_DNA"/>
</dbReference>
<keyword evidence="1 4" id="KW-0805">Transcription regulation</keyword>
<keyword evidence="3 4" id="KW-0804">Transcription</keyword>
<sequence length="192" mass="22556">MEENQKNSEELLEQAERAVINSIAETMDLYGVTPSIGRLYATLYFKHDPQTLDDMKDELGMSKPSMSTAVRKLQDINIVKKVWKKGTRKDLFLAEKNFFHYFSQFFGDKWEREAKLNLTAIDYAKEKLVQILKDEETGEELKQRAEQDLKQLEEYRSYCHWLEQLAQSIESGEIFEFLPIEKTNPEETDSNK</sequence>
<dbReference type="AlphaFoldDB" id="A0A1H3W478"/>
<dbReference type="SUPFAM" id="SSF46785">
    <property type="entry name" value="Winged helix' DNA-binding domain"/>
    <property type="match status" value="1"/>
</dbReference>
<keyword evidence="2 4" id="KW-0238">DNA-binding</keyword>
<accession>A0A1H3W478</accession>
<reference evidence="5 6" key="1">
    <citation type="submission" date="2016-10" db="EMBL/GenBank/DDBJ databases">
        <authorList>
            <person name="de Groot N.N."/>
        </authorList>
    </citation>
    <scope>NUCLEOTIDE SEQUENCE [LARGE SCALE GENOMIC DNA]</scope>
    <source>
        <strain evidence="5 6">CCM7597</strain>
    </source>
</reference>
<evidence type="ECO:0000256" key="1">
    <source>
        <dbReference type="ARBA" id="ARBA00023015"/>
    </source>
</evidence>
<dbReference type="PANTHER" id="PTHR38465:SF1">
    <property type="entry name" value="HTH-TYPE TRANSCRIPTIONAL REGULATOR MJ1563-RELATED"/>
    <property type="match status" value="1"/>
</dbReference>
<keyword evidence="6" id="KW-1185">Reference proteome</keyword>
<dbReference type="InterPro" id="IPR026282">
    <property type="entry name" value="MJ1563"/>
</dbReference>
<dbReference type="NCBIfam" id="NF047500">
    <property type="entry name" value="choline_R_CudC"/>
    <property type="match status" value="1"/>
</dbReference>
<organism evidence="5 6">
    <name type="scientific">Thalassobacillus cyri</name>
    <dbReference type="NCBI Taxonomy" id="571932"/>
    <lineage>
        <taxon>Bacteria</taxon>
        <taxon>Bacillati</taxon>
        <taxon>Bacillota</taxon>
        <taxon>Bacilli</taxon>
        <taxon>Bacillales</taxon>
        <taxon>Bacillaceae</taxon>
        <taxon>Thalassobacillus</taxon>
    </lineage>
</organism>
<dbReference type="InterPro" id="IPR036388">
    <property type="entry name" value="WH-like_DNA-bd_sf"/>
</dbReference>
<gene>
    <name evidence="5" type="ORF">SAMN05421743_101292</name>
</gene>
<dbReference type="InterPro" id="IPR052362">
    <property type="entry name" value="HTH-GbsR_regulator"/>
</dbReference>
<dbReference type="PANTHER" id="PTHR38465">
    <property type="entry name" value="HTH-TYPE TRANSCRIPTIONAL REGULATOR MJ1563-RELATED"/>
    <property type="match status" value="1"/>
</dbReference>
<evidence type="ECO:0000256" key="3">
    <source>
        <dbReference type="ARBA" id="ARBA00023163"/>
    </source>
</evidence>
<protein>
    <recommendedName>
        <fullName evidence="4">HTH-type transcriptional regulator</fullName>
    </recommendedName>
</protein>
<dbReference type="InterPro" id="IPR036390">
    <property type="entry name" value="WH_DNA-bd_sf"/>
</dbReference>
<evidence type="ECO:0000256" key="4">
    <source>
        <dbReference type="PIRNR" id="PIRNR006707"/>
    </source>
</evidence>
<name>A0A1H3W478_9BACI</name>
<dbReference type="RefSeq" id="WP_093041488.1">
    <property type="nucleotide sequence ID" value="NZ_FNQR01000001.1"/>
</dbReference>
<dbReference type="STRING" id="571932.SAMN05421743_101292"/>
<evidence type="ECO:0000256" key="2">
    <source>
        <dbReference type="ARBA" id="ARBA00023125"/>
    </source>
</evidence>
<dbReference type="OrthoDB" id="9800374at2"/>
<proteinExistence type="inferred from homology"/>
<evidence type="ECO:0000313" key="6">
    <source>
        <dbReference type="Proteomes" id="UP000198584"/>
    </source>
</evidence>
<dbReference type="GO" id="GO:0003677">
    <property type="term" value="F:DNA binding"/>
    <property type="evidence" value="ECO:0007669"/>
    <property type="project" value="UniProtKB-UniRule"/>
</dbReference>
<dbReference type="Gene3D" id="1.10.10.10">
    <property type="entry name" value="Winged helix-like DNA-binding domain superfamily/Winged helix DNA-binding domain"/>
    <property type="match status" value="1"/>
</dbReference>
<comment type="similarity">
    <text evidence="4">Belongs to the GbsR family.</text>
</comment>
<dbReference type="Proteomes" id="UP000198584">
    <property type="component" value="Unassembled WGS sequence"/>
</dbReference>